<evidence type="ECO:0000256" key="4">
    <source>
        <dbReference type="ARBA" id="ARBA00022741"/>
    </source>
</evidence>
<keyword evidence="4" id="KW-0547">Nucleotide-binding</keyword>
<organism evidence="10 11">
    <name type="scientific">Corynebacterium rouxii</name>
    <dbReference type="NCBI Taxonomy" id="2719119"/>
    <lineage>
        <taxon>Bacteria</taxon>
        <taxon>Bacillati</taxon>
        <taxon>Actinomycetota</taxon>
        <taxon>Actinomycetes</taxon>
        <taxon>Mycobacteriales</taxon>
        <taxon>Corynebacteriaceae</taxon>
        <taxon>Corynebacterium</taxon>
    </lineage>
</organism>
<dbReference type="EMBL" id="LR738855">
    <property type="protein sequence ID" value="VZH86154.1"/>
    <property type="molecule type" value="Genomic_DNA"/>
</dbReference>
<evidence type="ECO:0000256" key="7">
    <source>
        <dbReference type="ARBA" id="ARBA00047899"/>
    </source>
</evidence>
<dbReference type="RefSeq" id="WP_155874160.1">
    <property type="nucleotide sequence ID" value="NZ_JAUELY010000004.1"/>
</dbReference>
<dbReference type="Gene3D" id="1.10.510.10">
    <property type="entry name" value="Transferase(Phosphotransferase) domain 1"/>
    <property type="match status" value="1"/>
</dbReference>
<dbReference type="Gene3D" id="1.25.40.10">
    <property type="entry name" value="Tetratricopeptide repeat domain"/>
    <property type="match status" value="2"/>
</dbReference>
<evidence type="ECO:0000313" key="11">
    <source>
        <dbReference type="Proteomes" id="UP000423525"/>
    </source>
</evidence>
<comment type="catalytic activity">
    <reaction evidence="8">
        <text>L-seryl-[protein] + ATP = O-phospho-L-seryl-[protein] + ADP + H(+)</text>
        <dbReference type="Rhea" id="RHEA:17989"/>
        <dbReference type="Rhea" id="RHEA-COMP:9863"/>
        <dbReference type="Rhea" id="RHEA-COMP:11604"/>
        <dbReference type="ChEBI" id="CHEBI:15378"/>
        <dbReference type="ChEBI" id="CHEBI:29999"/>
        <dbReference type="ChEBI" id="CHEBI:30616"/>
        <dbReference type="ChEBI" id="CHEBI:83421"/>
        <dbReference type="ChEBI" id="CHEBI:456216"/>
        <dbReference type="EC" id="2.7.11.1"/>
    </reaction>
</comment>
<dbReference type="Pfam" id="PF00069">
    <property type="entry name" value="Pkinase"/>
    <property type="match status" value="1"/>
</dbReference>
<dbReference type="InterPro" id="IPR008271">
    <property type="entry name" value="Ser/Thr_kinase_AS"/>
</dbReference>
<keyword evidence="6" id="KW-0067">ATP-binding</keyword>
<keyword evidence="2 10" id="KW-0723">Serine/threonine-protein kinase</keyword>
<dbReference type="KEGG" id="crf:FRC0190_02087"/>
<evidence type="ECO:0000256" key="2">
    <source>
        <dbReference type="ARBA" id="ARBA00022527"/>
    </source>
</evidence>
<evidence type="ECO:0000256" key="3">
    <source>
        <dbReference type="ARBA" id="ARBA00022679"/>
    </source>
</evidence>
<dbReference type="SMART" id="SM00220">
    <property type="entry name" value="S_TKc"/>
    <property type="match status" value="1"/>
</dbReference>
<evidence type="ECO:0000256" key="8">
    <source>
        <dbReference type="ARBA" id="ARBA00048679"/>
    </source>
</evidence>
<dbReference type="CDD" id="cd14014">
    <property type="entry name" value="STKc_PknB_like"/>
    <property type="match status" value="1"/>
</dbReference>
<evidence type="ECO:0000256" key="1">
    <source>
        <dbReference type="ARBA" id="ARBA00012513"/>
    </source>
</evidence>
<proteinExistence type="predicted"/>
<evidence type="ECO:0000256" key="5">
    <source>
        <dbReference type="ARBA" id="ARBA00022777"/>
    </source>
</evidence>
<dbReference type="InterPro" id="IPR031636">
    <property type="entry name" value="PknG_TPR"/>
</dbReference>
<sequence>MNETEAVPFDPFADDTDDDMDELLSDLDQLRMDVGQRSREEAISTFRSRRGANRTSRTVANGMVTLPFIPVRPVSEVLKSEEYIASVGDEPALKLGDVLAGQYEVAGVIAHGGMGWIYLAHDRNVSGRMVVLKGLRDKAKPQDYGAAVAEKEFLADITHPGIVKSYNFIDDLIVMEYVEGPALRGPMSIDLAIGYILEILPALDYLHSRGVVYNDLKPDNIIISEDQVKLIDLGAVSGIGAFGYIYGTKGYQAPEVASEGPSIASDIYTIGRTLADLTIDLNDGAGGKKDLPTADEEPLFAQNLSFYRLVRRCTRSDPAKRFSSVRELETQLYGVLREYLAVHKSQQFPAQHSLYSPQRSTFGTKHMVFRTDQLIDGIERNVRITSEEVNAALPVPLLDRQDPGAILISGSSYTEPSEALQTMREAMTQEKFSGSVEIPLGIVRALLDLGFTDEAASWLEELVPRLGNEWRHQWYSGVTSLLLDDYLTAQQHFNEVYNILPGESAPKLARAAVCEMLLQEKGLESTALLAPEVTVAAADIKGEGMSNIWRELTSDPATLRFKAIYLYALVWRTNPTTVSSAFGLARQLAAENQIDLAVATLDRVPQNSMHRRMAELTAILHLLGDLSEARIRRAARRLEAIPTNEPRFLQIQIAIMNAALQWLRTGGESTNDPIFEYPFTQRGLRNGLSATLRQLARSAPSSHRYALVDVANQVRPMTWF</sequence>
<keyword evidence="3" id="KW-0808">Transferase</keyword>
<comment type="catalytic activity">
    <reaction evidence="7">
        <text>L-threonyl-[protein] + ATP = O-phospho-L-threonyl-[protein] + ADP + H(+)</text>
        <dbReference type="Rhea" id="RHEA:46608"/>
        <dbReference type="Rhea" id="RHEA-COMP:11060"/>
        <dbReference type="Rhea" id="RHEA-COMP:11605"/>
        <dbReference type="ChEBI" id="CHEBI:15378"/>
        <dbReference type="ChEBI" id="CHEBI:30013"/>
        <dbReference type="ChEBI" id="CHEBI:30616"/>
        <dbReference type="ChEBI" id="CHEBI:61977"/>
        <dbReference type="ChEBI" id="CHEBI:456216"/>
        <dbReference type="EC" id="2.7.11.1"/>
    </reaction>
</comment>
<keyword evidence="5 10" id="KW-0418">Kinase</keyword>
<reference evidence="10 11" key="1">
    <citation type="submission" date="2019-11" db="EMBL/GenBank/DDBJ databases">
        <authorList>
            <person name="Brisse S."/>
        </authorList>
    </citation>
    <scope>NUCLEOTIDE SEQUENCE [LARGE SCALE GENOMIC DNA]</scope>
    <source>
        <strain evidence="10">FRC0190</strain>
    </source>
</reference>
<name>A0A6I8MDN8_9CORY</name>
<evidence type="ECO:0000259" key="9">
    <source>
        <dbReference type="PROSITE" id="PS50011"/>
    </source>
</evidence>
<dbReference type="PANTHER" id="PTHR24363">
    <property type="entry name" value="SERINE/THREONINE PROTEIN KINASE"/>
    <property type="match status" value="1"/>
</dbReference>
<gene>
    <name evidence="10" type="ORF">FRC0190_02087</name>
</gene>
<dbReference type="Gene3D" id="3.30.200.20">
    <property type="entry name" value="Phosphorylase Kinase, domain 1"/>
    <property type="match status" value="1"/>
</dbReference>
<dbReference type="SUPFAM" id="SSF48452">
    <property type="entry name" value="TPR-like"/>
    <property type="match status" value="1"/>
</dbReference>
<feature type="domain" description="Protein kinase" evidence="9">
    <location>
        <begin position="103"/>
        <end position="369"/>
    </location>
</feature>
<protein>
    <recommendedName>
        <fullName evidence="1">non-specific serine/threonine protein kinase</fullName>
        <ecNumber evidence="1">2.7.11.1</ecNumber>
    </recommendedName>
</protein>
<dbReference type="InterPro" id="IPR011990">
    <property type="entry name" value="TPR-like_helical_dom_sf"/>
</dbReference>
<dbReference type="PROSITE" id="PS00108">
    <property type="entry name" value="PROTEIN_KINASE_ST"/>
    <property type="match status" value="1"/>
</dbReference>
<evidence type="ECO:0000313" key="10">
    <source>
        <dbReference type="EMBL" id="VZH86154.1"/>
    </source>
</evidence>
<dbReference type="Pfam" id="PF16918">
    <property type="entry name" value="PknG_TPR"/>
    <property type="match status" value="1"/>
</dbReference>
<dbReference type="PROSITE" id="PS50011">
    <property type="entry name" value="PROTEIN_KINASE_DOM"/>
    <property type="match status" value="1"/>
</dbReference>
<dbReference type="InterPro" id="IPR011009">
    <property type="entry name" value="Kinase-like_dom_sf"/>
</dbReference>
<dbReference type="EC" id="2.7.11.1" evidence="1"/>
<dbReference type="GO" id="GO:0005524">
    <property type="term" value="F:ATP binding"/>
    <property type="evidence" value="ECO:0007669"/>
    <property type="project" value="UniProtKB-KW"/>
</dbReference>
<dbReference type="Proteomes" id="UP000423525">
    <property type="component" value="Chromosome"/>
</dbReference>
<dbReference type="SUPFAM" id="SSF56112">
    <property type="entry name" value="Protein kinase-like (PK-like)"/>
    <property type="match status" value="1"/>
</dbReference>
<dbReference type="GO" id="GO:0004674">
    <property type="term" value="F:protein serine/threonine kinase activity"/>
    <property type="evidence" value="ECO:0007669"/>
    <property type="project" value="UniProtKB-KW"/>
</dbReference>
<dbReference type="PANTHER" id="PTHR24363:SF0">
    <property type="entry name" value="SERINE_THREONINE KINASE LIKE DOMAIN CONTAINING 1"/>
    <property type="match status" value="1"/>
</dbReference>
<evidence type="ECO:0000256" key="6">
    <source>
        <dbReference type="ARBA" id="ARBA00022840"/>
    </source>
</evidence>
<dbReference type="InterPro" id="IPR000719">
    <property type="entry name" value="Prot_kinase_dom"/>
</dbReference>
<accession>A0A6I8MDN8</accession>
<dbReference type="AlphaFoldDB" id="A0A6I8MDN8"/>